<organism evidence="2 3">
    <name type="scientific">Botryobasidium botryosum (strain FD-172 SS1)</name>
    <dbReference type="NCBI Taxonomy" id="930990"/>
    <lineage>
        <taxon>Eukaryota</taxon>
        <taxon>Fungi</taxon>
        <taxon>Dikarya</taxon>
        <taxon>Basidiomycota</taxon>
        <taxon>Agaricomycotina</taxon>
        <taxon>Agaricomycetes</taxon>
        <taxon>Cantharellales</taxon>
        <taxon>Botryobasidiaceae</taxon>
        <taxon>Botryobasidium</taxon>
    </lineage>
</organism>
<evidence type="ECO:0000313" key="2">
    <source>
        <dbReference type="EMBL" id="KDQ16227.1"/>
    </source>
</evidence>
<dbReference type="EMBL" id="KL198028">
    <property type="protein sequence ID" value="KDQ16227.1"/>
    <property type="molecule type" value="Genomic_DNA"/>
</dbReference>
<proteinExistence type="predicted"/>
<feature type="transmembrane region" description="Helical" evidence="1">
    <location>
        <begin position="20"/>
        <end position="41"/>
    </location>
</feature>
<evidence type="ECO:0000313" key="3">
    <source>
        <dbReference type="Proteomes" id="UP000027195"/>
    </source>
</evidence>
<protein>
    <submittedName>
        <fullName evidence="2">Uncharacterized protein</fullName>
    </submittedName>
</protein>
<keyword evidence="3" id="KW-1185">Reference proteome</keyword>
<dbReference type="AlphaFoldDB" id="A0A067MWH1"/>
<keyword evidence="1" id="KW-0472">Membrane</keyword>
<keyword evidence="1" id="KW-1133">Transmembrane helix</keyword>
<keyword evidence="1" id="KW-0812">Transmembrane</keyword>
<name>A0A067MWH1_BOTB1</name>
<reference evidence="3" key="1">
    <citation type="journal article" date="2014" name="Proc. Natl. Acad. Sci. U.S.A.">
        <title>Extensive sampling of basidiomycete genomes demonstrates inadequacy of the white-rot/brown-rot paradigm for wood decay fungi.</title>
        <authorList>
            <person name="Riley R."/>
            <person name="Salamov A.A."/>
            <person name="Brown D.W."/>
            <person name="Nagy L.G."/>
            <person name="Floudas D."/>
            <person name="Held B.W."/>
            <person name="Levasseur A."/>
            <person name="Lombard V."/>
            <person name="Morin E."/>
            <person name="Otillar R."/>
            <person name="Lindquist E.A."/>
            <person name="Sun H."/>
            <person name="LaButti K.M."/>
            <person name="Schmutz J."/>
            <person name="Jabbour D."/>
            <person name="Luo H."/>
            <person name="Baker S.E."/>
            <person name="Pisabarro A.G."/>
            <person name="Walton J.D."/>
            <person name="Blanchette R.A."/>
            <person name="Henrissat B."/>
            <person name="Martin F."/>
            <person name="Cullen D."/>
            <person name="Hibbett D.S."/>
            <person name="Grigoriev I.V."/>
        </authorList>
    </citation>
    <scope>NUCLEOTIDE SEQUENCE [LARGE SCALE GENOMIC DNA]</scope>
    <source>
        <strain evidence="3">FD-172 SS1</strain>
    </source>
</reference>
<sequence>MAQVVAFLPKLNQDLPLPLWALNLGACAAICFGAFCCQDTVMMSADNFQRLWERYEESGTGAQVRAAIREGFDEIGPYDTKEQKARLLQIVLGNKDLGGESSTPE</sequence>
<evidence type="ECO:0000256" key="1">
    <source>
        <dbReference type="SAM" id="Phobius"/>
    </source>
</evidence>
<dbReference type="HOGENOM" id="CLU_155990_0_0_1"/>
<dbReference type="Proteomes" id="UP000027195">
    <property type="component" value="Unassembled WGS sequence"/>
</dbReference>
<gene>
    <name evidence="2" type="ORF">BOTBODRAFT_257715</name>
</gene>
<accession>A0A067MWH1</accession>
<dbReference type="InParanoid" id="A0A067MWH1"/>